<dbReference type="SUPFAM" id="SSF51735">
    <property type="entry name" value="NAD(P)-binding Rossmann-fold domains"/>
    <property type="match status" value="1"/>
</dbReference>
<dbReference type="Proteomes" id="UP001209694">
    <property type="component" value="Unassembled WGS sequence"/>
</dbReference>
<proteinExistence type="inferred from homology"/>
<reference evidence="3" key="1">
    <citation type="submission" date="2022-06" db="EMBL/GenBank/DDBJ databases">
        <title>Leptospira isolates from biofilms formed at urban environments.</title>
        <authorList>
            <person name="Ribeiro P.S."/>
            <person name="Sousa T."/>
            <person name="Carvalho N."/>
            <person name="Aburjaile F."/>
            <person name="Neves F."/>
            <person name="Oliveira D."/>
            <person name="Blanco L."/>
            <person name="Lima J."/>
            <person name="Costa F."/>
            <person name="Brenig B."/>
            <person name="Soares S."/>
            <person name="Ramos R."/>
            <person name="Goes-Neto A."/>
            <person name="Matiuzzi M."/>
            <person name="Azevedo V."/>
            <person name="Ristow P."/>
        </authorList>
    </citation>
    <scope>NUCLEOTIDE SEQUENCE</scope>
    <source>
        <strain evidence="3">VSF7</strain>
    </source>
</reference>
<comment type="similarity">
    <text evidence="1">Belongs to the short-chain dehydrogenases/reductases (SDR) family.</text>
</comment>
<dbReference type="InterPro" id="IPR002347">
    <property type="entry name" value="SDR_fam"/>
</dbReference>
<keyword evidence="2" id="KW-0560">Oxidoreductase</keyword>
<comment type="caution">
    <text evidence="3">The sequence shown here is derived from an EMBL/GenBank/DDBJ whole genome shotgun (WGS) entry which is preliminary data.</text>
</comment>
<sequence>MKPYLQYNHLALVTGASSGIGKDFAYELAKNGFSLYLVARDMQKLN</sequence>
<dbReference type="PANTHER" id="PTHR43899">
    <property type="entry name" value="RH59310P"/>
    <property type="match status" value="1"/>
</dbReference>
<accession>A0AAW5V4R9</accession>
<dbReference type="InterPro" id="IPR051019">
    <property type="entry name" value="VLCFA-Steroid_DH"/>
</dbReference>
<protein>
    <submittedName>
        <fullName evidence="3">SDR family NAD(P)-dependent oxidoreductase</fullName>
    </submittedName>
</protein>
<dbReference type="AlphaFoldDB" id="A0AAW5V4R9"/>
<name>A0AAW5V4R9_9LEPT</name>
<evidence type="ECO:0000313" key="4">
    <source>
        <dbReference type="Proteomes" id="UP001209694"/>
    </source>
</evidence>
<dbReference type="EMBL" id="JAMQQD010000004">
    <property type="protein sequence ID" value="MCW7516037.1"/>
    <property type="molecule type" value="Genomic_DNA"/>
</dbReference>
<gene>
    <name evidence="3" type="ORF">ND810_12780</name>
</gene>
<evidence type="ECO:0000313" key="3">
    <source>
        <dbReference type="EMBL" id="MCW7516037.1"/>
    </source>
</evidence>
<evidence type="ECO:0000256" key="2">
    <source>
        <dbReference type="ARBA" id="ARBA00023002"/>
    </source>
</evidence>
<dbReference type="Gene3D" id="3.40.50.720">
    <property type="entry name" value="NAD(P)-binding Rossmann-like Domain"/>
    <property type="match status" value="1"/>
</dbReference>
<dbReference type="InterPro" id="IPR036291">
    <property type="entry name" value="NAD(P)-bd_dom_sf"/>
</dbReference>
<organism evidence="3 4">
    <name type="scientific">Leptospira levettii</name>
    <dbReference type="NCBI Taxonomy" id="2023178"/>
    <lineage>
        <taxon>Bacteria</taxon>
        <taxon>Pseudomonadati</taxon>
        <taxon>Spirochaetota</taxon>
        <taxon>Spirochaetia</taxon>
        <taxon>Leptospirales</taxon>
        <taxon>Leptospiraceae</taxon>
        <taxon>Leptospira</taxon>
    </lineage>
</organism>
<dbReference type="Pfam" id="PF00106">
    <property type="entry name" value="adh_short"/>
    <property type="match status" value="1"/>
</dbReference>
<dbReference type="PANTHER" id="PTHR43899:SF13">
    <property type="entry name" value="RH59310P"/>
    <property type="match status" value="1"/>
</dbReference>
<evidence type="ECO:0000256" key="1">
    <source>
        <dbReference type="ARBA" id="ARBA00006484"/>
    </source>
</evidence>
<dbReference type="GO" id="GO:0016491">
    <property type="term" value="F:oxidoreductase activity"/>
    <property type="evidence" value="ECO:0007669"/>
    <property type="project" value="UniProtKB-KW"/>
</dbReference>
<dbReference type="RefSeq" id="WP_265356223.1">
    <property type="nucleotide sequence ID" value="NZ_JAMQPS010000003.1"/>
</dbReference>